<proteinExistence type="predicted"/>
<dbReference type="RefSeq" id="WP_076489828.1">
    <property type="nucleotide sequence ID" value="NZ_FTMS01000021.1"/>
</dbReference>
<keyword evidence="2" id="KW-1185">Reference proteome</keyword>
<reference evidence="2" key="1">
    <citation type="submission" date="2017-01" db="EMBL/GenBank/DDBJ databases">
        <authorList>
            <person name="Varghese N."/>
            <person name="Submissions S."/>
        </authorList>
    </citation>
    <scope>NUCLEOTIDE SEQUENCE [LARGE SCALE GENOMIC DNA]</scope>
    <source>
        <strain evidence="2">ASpG1</strain>
    </source>
</reference>
<name>A0A1N6X8F4_9SPIO</name>
<dbReference type="STRING" id="159291.SAMN05920897_12117"/>
<dbReference type="OrthoDB" id="367105at2"/>
<dbReference type="AlphaFoldDB" id="A0A1N6X8F4"/>
<organism evidence="1 2">
    <name type="scientific">Alkalispirochaeta americana</name>
    <dbReference type="NCBI Taxonomy" id="159291"/>
    <lineage>
        <taxon>Bacteria</taxon>
        <taxon>Pseudomonadati</taxon>
        <taxon>Spirochaetota</taxon>
        <taxon>Spirochaetia</taxon>
        <taxon>Spirochaetales</taxon>
        <taxon>Spirochaetaceae</taxon>
        <taxon>Alkalispirochaeta</taxon>
    </lineage>
</organism>
<gene>
    <name evidence="1" type="ORF">SAMN05920897_12117</name>
</gene>
<dbReference type="Proteomes" id="UP000186400">
    <property type="component" value="Unassembled WGS sequence"/>
</dbReference>
<evidence type="ECO:0000313" key="1">
    <source>
        <dbReference type="EMBL" id="SIQ98634.1"/>
    </source>
</evidence>
<sequence length="505" mass="58330">MIEKIEPFRRANFFNGLLATPQFWNGIQEYGHRKELYYNKLFHGTGIIPGVMDEFRVRSVQGGGGIFMLVVNPGAVLDEKGRSVMLHETQALTLDSRKFTLPCTVYITVRYHEVLDDYYQNEENSEYQGYRKKMESAKVEVLPSIPPGGDHVEIARIFLEEDKQGEIRKISEGGDFTAPGPNTLDYRYVPWVCPAKKGLHPHLREHLVNLFEQTRNVAMVIHDTVELPGLREIQTVALTGKMLIQCGDVSFDDVIHTIYPLFDLNNQIAQELLEYERQKNERYFSAKSEFEIYRQAIFSMGDYVKTYDGRYETLDGALKQQQIIIDTMKALFVTRKVSLHDIALISHDFPRILVLDNERYTLVDVLDLRDDENKERHKLSFPATKDVSVTSLALTYPDGQMVRDNVIRYVAGSAKMTLRNIVKNRKLLLVRRTDVVSGNYTIQTVLNGTFERRIVVDAPDTENRWRNLSASFDEDMVTNYTPTIEFRLGEKGRDNFGRIWVYQKL</sequence>
<dbReference type="EMBL" id="FTMS01000021">
    <property type="protein sequence ID" value="SIQ98634.1"/>
    <property type="molecule type" value="Genomic_DNA"/>
</dbReference>
<accession>A0A1N6X8F4</accession>
<evidence type="ECO:0000313" key="2">
    <source>
        <dbReference type="Proteomes" id="UP000186400"/>
    </source>
</evidence>
<protein>
    <submittedName>
        <fullName evidence="1">Uncharacterized protein</fullName>
    </submittedName>
</protein>